<evidence type="ECO:0000256" key="1">
    <source>
        <dbReference type="SAM" id="MobiDB-lite"/>
    </source>
</evidence>
<dbReference type="SUPFAM" id="SSF46565">
    <property type="entry name" value="Chaperone J-domain"/>
    <property type="match status" value="1"/>
</dbReference>
<dbReference type="GeneID" id="104732662"/>
<feature type="domain" description="J" evidence="2">
    <location>
        <begin position="67"/>
        <end position="131"/>
    </location>
</feature>
<dbReference type="PRINTS" id="PR00625">
    <property type="entry name" value="JDOMAIN"/>
</dbReference>
<dbReference type="SMART" id="SM00271">
    <property type="entry name" value="DnaJ"/>
    <property type="match status" value="1"/>
</dbReference>
<evidence type="ECO:0000313" key="4">
    <source>
        <dbReference type="RefSeq" id="XP_010450534.2"/>
    </source>
</evidence>
<evidence type="ECO:0000259" key="2">
    <source>
        <dbReference type="PROSITE" id="PS50076"/>
    </source>
</evidence>
<name>A0ABM0V493_CAMSA</name>
<dbReference type="InterPro" id="IPR001623">
    <property type="entry name" value="DnaJ_domain"/>
</dbReference>
<dbReference type="InterPro" id="IPR056988">
    <property type="entry name" value="Zn_ribbon_pln"/>
</dbReference>
<dbReference type="CDD" id="cd06257">
    <property type="entry name" value="DnaJ"/>
    <property type="match status" value="1"/>
</dbReference>
<dbReference type="Gene3D" id="1.10.287.110">
    <property type="entry name" value="DnaJ domain"/>
    <property type="match status" value="1"/>
</dbReference>
<dbReference type="PANTHER" id="PTHR44137">
    <property type="entry name" value="BNAC03G44070D PROTEIN"/>
    <property type="match status" value="1"/>
</dbReference>
<organism evidence="3 4">
    <name type="scientific">Camelina sativa</name>
    <name type="common">False flax</name>
    <name type="synonym">Myagrum sativum</name>
    <dbReference type="NCBI Taxonomy" id="90675"/>
    <lineage>
        <taxon>Eukaryota</taxon>
        <taxon>Viridiplantae</taxon>
        <taxon>Streptophyta</taxon>
        <taxon>Embryophyta</taxon>
        <taxon>Tracheophyta</taxon>
        <taxon>Spermatophyta</taxon>
        <taxon>Magnoliopsida</taxon>
        <taxon>eudicotyledons</taxon>
        <taxon>Gunneridae</taxon>
        <taxon>Pentapetalae</taxon>
        <taxon>rosids</taxon>
        <taxon>malvids</taxon>
        <taxon>Brassicales</taxon>
        <taxon>Brassicaceae</taxon>
        <taxon>Camelineae</taxon>
        <taxon>Camelina</taxon>
    </lineage>
</organism>
<proteinExistence type="predicted"/>
<feature type="region of interest" description="Disordered" evidence="1">
    <location>
        <begin position="132"/>
        <end position="181"/>
    </location>
</feature>
<dbReference type="InterPro" id="IPR036869">
    <property type="entry name" value="J_dom_sf"/>
</dbReference>
<dbReference type="RefSeq" id="XP_010450534.2">
    <property type="nucleotide sequence ID" value="XM_010452232.2"/>
</dbReference>
<sequence length="326" mass="36532">MDCNKEEARRAIEIAERKLSESDYDGAKKFINKAHNLYPNLDGLKQGMMMVDVYISASNRGEEEEADWYGILGVDPLADDEAVRKQYKKLALLLHPDKNKLNGAEGAFKLVTEAWCMLSDRVTRTSYDQRRKFKEAKTEMQKQPYPHRPASSGMQKPPNPCEPASNSGNENARDSTVDPSVGDLSNKIAGWIKERLNLLRQAASSNGNQNARDGVDPSNGDRGNKLSRWIKKRLSSLKPASYNGNQNARDDGTFWTMCNRCKAQGKYMRDDCLDKAILCPHCDHPFIASEISPEASPQNTSGGTYFKRYSPSSVIFHLSCCKVQVL</sequence>
<feature type="region of interest" description="Disordered" evidence="1">
    <location>
        <begin position="204"/>
        <end position="225"/>
    </location>
</feature>
<dbReference type="Proteomes" id="UP000694864">
    <property type="component" value="Chromosome 12"/>
</dbReference>
<reference evidence="4" key="2">
    <citation type="submission" date="2025-08" db="UniProtKB">
        <authorList>
            <consortium name="RefSeq"/>
        </authorList>
    </citation>
    <scope>IDENTIFICATION</scope>
    <source>
        <tissue evidence="4">Leaf</tissue>
    </source>
</reference>
<dbReference type="PROSITE" id="PS50076">
    <property type="entry name" value="DNAJ_2"/>
    <property type="match status" value="1"/>
</dbReference>
<keyword evidence="3" id="KW-1185">Reference proteome</keyword>
<dbReference type="Pfam" id="PF00226">
    <property type="entry name" value="DnaJ"/>
    <property type="match status" value="1"/>
</dbReference>
<protein>
    <submittedName>
        <fullName evidence="4">DnaJ homolog subfamily C member 17-like</fullName>
    </submittedName>
</protein>
<evidence type="ECO:0000313" key="3">
    <source>
        <dbReference type="Proteomes" id="UP000694864"/>
    </source>
</evidence>
<reference evidence="3" key="1">
    <citation type="journal article" date="2014" name="Nat. Commun.">
        <title>The emerging biofuel crop Camelina sativa retains a highly undifferentiated hexaploid genome structure.</title>
        <authorList>
            <person name="Kagale S."/>
            <person name="Koh C."/>
            <person name="Nixon J."/>
            <person name="Bollina V."/>
            <person name="Clarke W.E."/>
            <person name="Tuteja R."/>
            <person name="Spillane C."/>
            <person name="Robinson S.J."/>
            <person name="Links M.G."/>
            <person name="Clarke C."/>
            <person name="Higgins E.E."/>
            <person name="Huebert T."/>
            <person name="Sharpe A.G."/>
            <person name="Parkin I.A."/>
        </authorList>
    </citation>
    <scope>NUCLEOTIDE SEQUENCE [LARGE SCALE GENOMIC DNA]</scope>
    <source>
        <strain evidence="3">cv. DH55</strain>
    </source>
</reference>
<accession>A0ABM0V493</accession>
<dbReference type="PANTHER" id="PTHR44137:SF23">
    <property type="entry name" value="CHAPERONE DNAJ-DOMAIN SUPERFAMILY PROTEIN"/>
    <property type="match status" value="1"/>
</dbReference>
<dbReference type="Pfam" id="PF23551">
    <property type="entry name" value="Zn_ribbon_20"/>
    <property type="match status" value="1"/>
</dbReference>
<gene>
    <name evidence="4" type="primary">LOC104732662</name>
</gene>